<dbReference type="Proteomes" id="UP000063434">
    <property type="component" value="Unassembled WGS sequence"/>
</dbReference>
<dbReference type="PATRIC" id="fig|294.195.peg.3432"/>
<comment type="caution">
    <text evidence="5">The sequence shown here is derived from an EMBL/GenBank/DDBJ whole genome shotgun (WGS) entry which is preliminary data.</text>
</comment>
<proteinExistence type="predicted"/>
<dbReference type="SMART" id="SM00857">
    <property type="entry name" value="Resolvase"/>
    <property type="match status" value="1"/>
</dbReference>
<dbReference type="PANTHER" id="PTHR30461:SF2">
    <property type="entry name" value="SERINE RECOMBINASE PINE-RELATED"/>
    <property type="match status" value="1"/>
</dbReference>
<keyword evidence="2" id="KW-0233">DNA recombination</keyword>
<dbReference type="GO" id="GO:0000150">
    <property type="term" value="F:DNA strand exchange activity"/>
    <property type="evidence" value="ECO:0007669"/>
    <property type="project" value="InterPro"/>
</dbReference>
<name>A0A109KRZ6_PSEFL</name>
<dbReference type="Gene3D" id="3.90.1750.20">
    <property type="entry name" value="Putative Large Serine Recombinase, Chain B, Domain 2"/>
    <property type="match status" value="1"/>
</dbReference>
<dbReference type="Pfam" id="PF07508">
    <property type="entry name" value="Recombinase"/>
    <property type="match status" value="1"/>
</dbReference>
<dbReference type="InterPro" id="IPR011109">
    <property type="entry name" value="DNA_bind_recombinase_dom"/>
</dbReference>
<dbReference type="Pfam" id="PF00239">
    <property type="entry name" value="Resolvase"/>
    <property type="match status" value="1"/>
</dbReference>
<dbReference type="PANTHER" id="PTHR30461">
    <property type="entry name" value="DNA-INVERTASE FROM LAMBDOID PROPHAGE"/>
    <property type="match status" value="1"/>
</dbReference>
<dbReference type="CDD" id="cd00338">
    <property type="entry name" value="Ser_Recombinase"/>
    <property type="match status" value="1"/>
</dbReference>
<accession>A0A109KRZ6</accession>
<dbReference type="InterPro" id="IPR050639">
    <property type="entry name" value="SSR_resolvase"/>
</dbReference>
<dbReference type="Pfam" id="PF13408">
    <property type="entry name" value="Zn_ribbon_recom"/>
    <property type="match status" value="1"/>
</dbReference>
<gene>
    <name evidence="5" type="ORF">PFL603g_03210</name>
</gene>
<dbReference type="GO" id="GO:0003677">
    <property type="term" value="F:DNA binding"/>
    <property type="evidence" value="ECO:0007669"/>
    <property type="project" value="UniProtKB-KW"/>
</dbReference>
<dbReference type="InterPro" id="IPR006119">
    <property type="entry name" value="Resolv_N"/>
</dbReference>
<evidence type="ECO:0000256" key="1">
    <source>
        <dbReference type="ARBA" id="ARBA00023125"/>
    </source>
</evidence>
<dbReference type="SUPFAM" id="SSF53041">
    <property type="entry name" value="Resolvase-like"/>
    <property type="match status" value="1"/>
</dbReference>
<reference evidence="5 6" key="1">
    <citation type="submission" date="2015-05" db="EMBL/GenBank/DDBJ databases">
        <title>A genomic and transcriptomic approach to investigate the blue pigment phenotype in Pseudomonas fluorescens.</title>
        <authorList>
            <person name="Andreani N.A."/>
            <person name="Cardazzo B."/>
        </authorList>
    </citation>
    <scope>NUCLEOTIDE SEQUENCE [LARGE SCALE GENOMIC DNA]</scope>
    <source>
        <strain evidence="5 6">Ps_40</strain>
    </source>
</reference>
<evidence type="ECO:0000313" key="6">
    <source>
        <dbReference type="Proteomes" id="UP000063434"/>
    </source>
</evidence>
<dbReference type="InterPro" id="IPR025827">
    <property type="entry name" value="Zn_ribbon_recom_dom"/>
</dbReference>
<dbReference type="EMBL" id="LCYC01000041">
    <property type="protein sequence ID" value="KWV74296.1"/>
    <property type="molecule type" value="Genomic_DNA"/>
</dbReference>
<dbReference type="InterPro" id="IPR036162">
    <property type="entry name" value="Resolvase-like_N_sf"/>
</dbReference>
<evidence type="ECO:0000256" key="3">
    <source>
        <dbReference type="SAM" id="Coils"/>
    </source>
</evidence>
<evidence type="ECO:0000313" key="5">
    <source>
        <dbReference type="EMBL" id="KWV74296.1"/>
    </source>
</evidence>
<dbReference type="RefSeq" id="WP_060766062.1">
    <property type="nucleotide sequence ID" value="NZ_LCYC01000041.1"/>
</dbReference>
<protein>
    <recommendedName>
        <fullName evidence="4">Resolvase/invertase-type recombinase catalytic domain-containing protein</fullName>
    </recommendedName>
</protein>
<dbReference type="Gene3D" id="3.40.50.1390">
    <property type="entry name" value="Resolvase, N-terminal catalytic domain"/>
    <property type="match status" value="1"/>
</dbReference>
<organism evidence="5 6">
    <name type="scientific">Pseudomonas fluorescens</name>
    <dbReference type="NCBI Taxonomy" id="294"/>
    <lineage>
        <taxon>Bacteria</taxon>
        <taxon>Pseudomonadati</taxon>
        <taxon>Pseudomonadota</taxon>
        <taxon>Gammaproteobacteria</taxon>
        <taxon>Pseudomonadales</taxon>
        <taxon>Pseudomonadaceae</taxon>
        <taxon>Pseudomonas</taxon>
    </lineage>
</organism>
<dbReference type="InterPro" id="IPR038109">
    <property type="entry name" value="DNA_bind_recomb_sf"/>
</dbReference>
<dbReference type="PROSITE" id="PS51736">
    <property type="entry name" value="RECOMBINASES_3"/>
    <property type="match status" value="1"/>
</dbReference>
<sequence length="545" mass="61027">MPAAIPYIRFSTGKQRHGNSEERQHQMVMSWLGQNPNHTLSDLKYSDLGKSGYKGDHIKDGGGFAMLLEAVEAGAIKPGDVVLVEAIDRTGRLSPLKMLNTIISPIIEAGVSIVTLDDNVTYDSGSIAGGHLFLLVAKIQAAHGYSKQLSERVTASYGIRRQQAIEGKSIKRWAPIWLTVDGVLKEAIAPYIKQAFEWYVSGIGKTTIANRLRGSGVPELATCSGPTVEAWLRNKAAIGTWEYHKGKEDAEDIPNVYEPVVTPELFMQAQRRKKEVATKPRERTSKHFLVGLVKCGVCGSSYIIHHKDGKPNNLRCGTYHRLKKAGCTNDETIPYQVAVYIYSETATHWVDKALQKVQLTVNDKRKLVLENERDTLTASIKTLTEKAVALDIPELWNKLEEESNRRKFVDEELSVLERTPDAGGGFAAVLAQDQMMIHDPIQLSALLRQVEYSIVVYPNKLFKVAGELYPWLYLGPKRKPKSNVTLGYRILYLGQEAIISPVLPMTLDWGKPTDNPVEQMRYYLRRAYKLVSAPQSYEYNDDVPE</sequence>
<dbReference type="AlphaFoldDB" id="A0A109KRZ6"/>
<evidence type="ECO:0000259" key="4">
    <source>
        <dbReference type="PROSITE" id="PS51736"/>
    </source>
</evidence>
<feature type="coiled-coil region" evidence="3">
    <location>
        <begin position="366"/>
        <end position="419"/>
    </location>
</feature>
<feature type="domain" description="Resolvase/invertase-type recombinase catalytic" evidence="4">
    <location>
        <begin position="3"/>
        <end position="164"/>
    </location>
</feature>
<keyword evidence="3" id="KW-0175">Coiled coil</keyword>
<keyword evidence="1" id="KW-0238">DNA-binding</keyword>
<evidence type="ECO:0000256" key="2">
    <source>
        <dbReference type="ARBA" id="ARBA00023172"/>
    </source>
</evidence>